<dbReference type="InterPro" id="IPR036397">
    <property type="entry name" value="RNaseH_sf"/>
</dbReference>
<evidence type="ECO:0000313" key="4">
    <source>
        <dbReference type="EMBL" id="XCH72744.1"/>
    </source>
</evidence>
<feature type="compositionally biased region" description="Basic residues" evidence="1">
    <location>
        <begin position="9"/>
        <end position="18"/>
    </location>
</feature>
<evidence type="ECO:0000256" key="1">
    <source>
        <dbReference type="SAM" id="MobiDB-lite"/>
    </source>
</evidence>
<feature type="domain" description="Tc1-like transposase DDE" evidence="2">
    <location>
        <begin position="44"/>
        <end position="172"/>
    </location>
</feature>
<feature type="compositionally biased region" description="Low complexity" evidence="1">
    <location>
        <begin position="23"/>
        <end position="33"/>
    </location>
</feature>
<dbReference type="EMBL" id="CP159342">
    <property type="protein sequence ID" value="XCH72744.1"/>
    <property type="molecule type" value="Genomic_DNA"/>
</dbReference>
<dbReference type="InterPro" id="IPR038717">
    <property type="entry name" value="Tc1-like_DDE_dom"/>
</dbReference>
<evidence type="ECO:0000259" key="2">
    <source>
        <dbReference type="Pfam" id="PF13358"/>
    </source>
</evidence>
<dbReference type="Gene3D" id="3.30.420.10">
    <property type="entry name" value="Ribonuclease H-like superfamily/Ribonuclease H"/>
    <property type="match status" value="1"/>
</dbReference>
<dbReference type="GO" id="GO:0003676">
    <property type="term" value="F:nucleic acid binding"/>
    <property type="evidence" value="ECO:0007669"/>
    <property type="project" value="InterPro"/>
</dbReference>
<dbReference type="RefSeq" id="WP_350931613.1">
    <property type="nucleotide sequence ID" value="NZ_CP157762.1"/>
</dbReference>
<proteinExistence type="predicted"/>
<accession>A0AAU7M3E2</accession>
<dbReference type="AlphaFoldDB" id="A0AAU7M3E2"/>
<dbReference type="EMBL" id="CP157762">
    <property type="protein sequence ID" value="XBP92047.1"/>
    <property type="molecule type" value="Genomic_DNA"/>
</dbReference>
<organism evidence="3">
    <name type="scientific">Micromonospora sp. CCTCC AA 2012012</name>
    <dbReference type="NCBI Taxonomy" id="3111921"/>
    <lineage>
        <taxon>Bacteria</taxon>
        <taxon>Bacillati</taxon>
        <taxon>Actinomycetota</taxon>
        <taxon>Actinomycetes</taxon>
        <taxon>Micromonosporales</taxon>
        <taxon>Micromonosporaceae</taxon>
        <taxon>Micromonospora</taxon>
    </lineage>
</organism>
<feature type="region of interest" description="Disordered" evidence="1">
    <location>
        <begin position="1"/>
        <end position="62"/>
    </location>
</feature>
<evidence type="ECO:0000313" key="3">
    <source>
        <dbReference type="EMBL" id="XBP92047.1"/>
    </source>
</evidence>
<dbReference type="Pfam" id="PF13358">
    <property type="entry name" value="DDE_3"/>
    <property type="match status" value="1"/>
</dbReference>
<name>A0AAU7M3E2_9ACTN</name>
<protein>
    <submittedName>
        <fullName evidence="3">Transposase</fullName>
    </submittedName>
</protein>
<sequence>MRSSVTRPRSPRGVRRRGLRENGSGAAAGVAGLRGRGRSDAAPTQGPHLGRRGRTSVVPVSGKGSGRVSIAGLTCYRPGERSRLIYRTIVHRGRKNERRSFSERDYIALLDAAHQQLGGPIVCVWDNLNTHVSAAMRQMIDARDWLHVIRLPAYAPDLNPIEGVWSHLKRSIGDLAVTGVDHLLAIIRNRLKSIQYRPDLLDGFLAHTGLTLEPDTT</sequence>
<reference evidence="4" key="2">
    <citation type="submission" date="2024-06" db="EMBL/GenBank/DDBJ databases">
        <title>Micromonospora mangrovi CCTCC AA 2012012 genome sequences.</title>
        <authorList>
            <person name="Gao J."/>
        </authorList>
    </citation>
    <scope>NUCLEOTIDE SEQUENCE</scope>
    <source>
        <strain evidence="4">CCTCC AA 2012012</strain>
    </source>
</reference>
<gene>
    <name evidence="4" type="ORF">ABUL08_20810</name>
    <name evidence="3" type="ORF">VK199_20735</name>
</gene>
<reference evidence="3" key="1">
    <citation type="submission" date="2024-01" db="EMBL/GenBank/DDBJ databases">
        <title>The genome sequence of Micromonospora mangrovi CCTCC AA 2012012.</title>
        <authorList>
            <person name="Gao J."/>
        </authorList>
    </citation>
    <scope>NUCLEOTIDE SEQUENCE</scope>
    <source>
        <strain evidence="3">CCTCC AA 2012012</strain>
    </source>
</reference>